<sequence>MDFKKQFDELLVELYRTNFENGNLKLEKFVGSIPGILEDPDLKRRISQLHAECCEKQGDFKSALDIYLKLWNDYSALTPGYLPVGLSITQLYLKLSDIENAKYFAKQMIKAMETHGYENHDLAACIYLVRVASPFNEDDSTLQSFVAYTNKQLGVNLDGAQLKELEELEIKLRNEGRLLTQIMGAAGSTSKEATIQSLEEFLESAVNPTLLEEASKFYEYLKQS</sequence>
<proteinExistence type="predicted"/>
<evidence type="ECO:0000313" key="2">
    <source>
        <dbReference type="Proteomes" id="UP000198748"/>
    </source>
</evidence>
<dbReference type="RefSeq" id="WP_090157820.1">
    <property type="nucleotide sequence ID" value="NZ_FNAN01000038.1"/>
</dbReference>
<evidence type="ECO:0000313" key="1">
    <source>
        <dbReference type="EMBL" id="SDH45647.1"/>
    </source>
</evidence>
<dbReference type="EMBL" id="FNAN01000038">
    <property type="protein sequence ID" value="SDH45647.1"/>
    <property type="molecule type" value="Genomic_DNA"/>
</dbReference>
<organism evidence="1 2">
    <name type="scientific">Dyadobacter soli</name>
    <dbReference type="NCBI Taxonomy" id="659014"/>
    <lineage>
        <taxon>Bacteria</taxon>
        <taxon>Pseudomonadati</taxon>
        <taxon>Bacteroidota</taxon>
        <taxon>Cytophagia</taxon>
        <taxon>Cytophagales</taxon>
        <taxon>Spirosomataceae</taxon>
        <taxon>Dyadobacter</taxon>
    </lineage>
</organism>
<keyword evidence="2" id="KW-1185">Reference proteome</keyword>
<accession>A0A1G8CJI4</accession>
<name>A0A1G8CJI4_9BACT</name>
<protein>
    <recommendedName>
        <fullName evidence="3">Tetratricopeptide repeat-containing protein</fullName>
    </recommendedName>
</protein>
<evidence type="ECO:0008006" key="3">
    <source>
        <dbReference type="Google" id="ProtNLM"/>
    </source>
</evidence>
<dbReference type="Proteomes" id="UP000198748">
    <property type="component" value="Unassembled WGS sequence"/>
</dbReference>
<gene>
    <name evidence="1" type="ORF">SAMN04487996_13818</name>
</gene>
<dbReference type="STRING" id="659014.SAMN04487996_13818"/>
<reference evidence="2" key="1">
    <citation type="submission" date="2016-10" db="EMBL/GenBank/DDBJ databases">
        <authorList>
            <person name="Varghese N."/>
            <person name="Submissions S."/>
        </authorList>
    </citation>
    <scope>NUCLEOTIDE SEQUENCE [LARGE SCALE GENOMIC DNA]</scope>
    <source>
        <strain evidence="2">DSM 25329</strain>
    </source>
</reference>
<dbReference type="AlphaFoldDB" id="A0A1G8CJI4"/>